<gene>
    <name evidence="1" type="ORF">MGAL_10B002081</name>
</gene>
<keyword evidence="2" id="KW-1185">Reference proteome</keyword>
<reference evidence="1" key="1">
    <citation type="submission" date="2018-11" db="EMBL/GenBank/DDBJ databases">
        <authorList>
            <person name="Alioto T."/>
            <person name="Alioto T."/>
        </authorList>
    </citation>
    <scope>NUCLEOTIDE SEQUENCE</scope>
</reference>
<dbReference type="EMBL" id="UYJE01002752">
    <property type="protein sequence ID" value="VDI13379.1"/>
    <property type="molecule type" value="Genomic_DNA"/>
</dbReference>
<evidence type="ECO:0000313" key="1">
    <source>
        <dbReference type="EMBL" id="VDI13379.1"/>
    </source>
</evidence>
<organism evidence="1 2">
    <name type="scientific">Mytilus galloprovincialis</name>
    <name type="common">Mediterranean mussel</name>
    <dbReference type="NCBI Taxonomy" id="29158"/>
    <lineage>
        <taxon>Eukaryota</taxon>
        <taxon>Metazoa</taxon>
        <taxon>Spiralia</taxon>
        <taxon>Lophotrochozoa</taxon>
        <taxon>Mollusca</taxon>
        <taxon>Bivalvia</taxon>
        <taxon>Autobranchia</taxon>
        <taxon>Pteriomorphia</taxon>
        <taxon>Mytilida</taxon>
        <taxon>Mytiloidea</taxon>
        <taxon>Mytilidae</taxon>
        <taxon>Mytilinae</taxon>
        <taxon>Mytilus</taxon>
    </lineage>
</organism>
<sequence>MRWHPMLIRWCLSMRSKSAKAYDSMRDSGFIKLQRTRTLFDYLHYTNSALGFQPDVMKMLQDEASKLANKFRNSIFFEEVSEELILTGDLNFYLYDPTDNDAHKFLETPGVHGFSQHVYGAYPRCSHNKRKQLNFE</sequence>
<dbReference type="OrthoDB" id="2441813at2759"/>
<evidence type="ECO:0000313" key="2">
    <source>
        <dbReference type="Proteomes" id="UP000596742"/>
    </source>
</evidence>
<proteinExistence type="predicted"/>
<dbReference type="AlphaFoldDB" id="A0A8B6D377"/>
<dbReference type="Proteomes" id="UP000596742">
    <property type="component" value="Unassembled WGS sequence"/>
</dbReference>
<protein>
    <submittedName>
        <fullName evidence="1">Uncharacterized protein</fullName>
    </submittedName>
</protein>
<comment type="caution">
    <text evidence="1">The sequence shown here is derived from an EMBL/GenBank/DDBJ whole genome shotgun (WGS) entry which is preliminary data.</text>
</comment>
<accession>A0A8B6D377</accession>
<name>A0A8B6D377_MYTGA</name>